<reference evidence="1" key="2">
    <citation type="submission" date="2025-09" db="UniProtKB">
        <authorList>
            <consortium name="Ensembl"/>
        </authorList>
    </citation>
    <scope>IDENTIFICATION</scope>
</reference>
<reference evidence="1" key="1">
    <citation type="submission" date="2025-08" db="UniProtKB">
        <authorList>
            <consortium name="Ensembl"/>
        </authorList>
    </citation>
    <scope>IDENTIFICATION</scope>
</reference>
<evidence type="ECO:0000313" key="2">
    <source>
        <dbReference type="Proteomes" id="UP000257200"/>
    </source>
</evidence>
<keyword evidence="2" id="KW-1185">Reference proteome</keyword>
<dbReference type="Proteomes" id="UP000257200">
    <property type="component" value="Unplaced"/>
</dbReference>
<dbReference type="Ensembl" id="ENSAPOT00000020249.1">
    <property type="protein sequence ID" value="ENSAPOP00000012267.1"/>
    <property type="gene ID" value="ENSAPOG00000014929.1"/>
</dbReference>
<dbReference type="InParanoid" id="A0A3Q1F8R9"/>
<evidence type="ECO:0000313" key="1">
    <source>
        <dbReference type="Ensembl" id="ENSAPOP00000012267.1"/>
    </source>
</evidence>
<dbReference type="AlphaFoldDB" id="A0A3Q1F8R9"/>
<accession>A0A3Q1F8R9</accession>
<dbReference type="STRING" id="80966.ENSAPOP00000012267"/>
<proteinExistence type="predicted"/>
<name>A0A3Q1F8R9_9TELE</name>
<protein>
    <submittedName>
        <fullName evidence="1">Uncharacterized protein</fullName>
    </submittedName>
</protein>
<sequence length="100" mass="11093">TVAILQFFTVISTDIFYSVTCSCVSTDFYLLSDFPVSLSIFVKSPSSIFQMQHKEECQQFVVNTLALATNRDGSSGGVAYRVSTEEKVILGNDLPTFFDQ</sequence>
<organism evidence="1 2">
    <name type="scientific">Acanthochromis polyacanthus</name>
    <name type="common">spiny chromis</name>
    <dbReference type="NCBI Taxonomy" id="80966"/>
    <lineage>
        <taxon>Eukaryota</taxon>
        <taxon>Metazoa</taxon>
        <taxon>Chordata</taxon>
        <taxon>Craniata</taxon>
        <taxon>Vertebrata</taxon>
        <taxon>Euteleostomi</taxon>
        <taxon>Actinopterygii</taxon>
        <taxon>Neopterygii</taxon>
        <taxon>Teleostei</taxon>
        <taxon>Neoteleostei</taxon>
        <taxon>Acanthomorphata</taxon>
        <taxon>Ovalentaria</taxon>
        <taxon>Pomacentridae</taxon>
        <taxon>Acanthochromis</taxon>
    </lineage>
</organism>